<name>A0A2V2ZSX4_9BACI</name>
<dbReference type="Proteomes" id="UP000247150">
    <property type="component" value="Unassembled WGS sequence"/>
</dbReference>
<dbReference type="OrthoDB" id="2439649at2"/>
<feature type="transmembrane region" description="Helical" evidence="2">
    <location>
        <begin position="7"/>
        <end position="24"/>
    </location>
</feature>
<dbReference type="RefSeq" id="WP_110065772.1">
    <property type="nucleotide sequence ID" value="NZ_QGTW01000008.1"/>
</dbReference>
<dbReference type="PANTHER" id="PTHR37313">
    <property type="entry name" value="UPF0749 PROTEIN RV1825"/>
    <property type="match status" value="1"/>
</dbReference>
<accession>A0A2V2ZSX4</accession>
<dbReference type="EMBL" id="QGTW01000008">
    <property type="protein sequence ID" value="PWW27464.1"/>
    <property type="molecule type" value="Genomic_DNA"/>
</dbReference>
<keyword evidence="2" id="KW-0472">Membrane</keyword>
<reference evidence="3 4" key="1">
    <citation type="submission" date="2018-05" db="EMBL/GenBank/DDBJ databases">
        <title>Freshwater and sediment microbial communities from various areas in North America, analyzing microbe dynamics in response to fracking.</title>
        <authorList>
            <person name="Lamendella R."/>
        </authorList>
    </citation>
    <scope>NUCLEOTIDE SEQUENCE [LARGE SCALE GENOMIC DNA]</scope>
    <source>
        <strain evidence="3 4">15_TX</strain>
    </source>
</reference>
<sequence>MDSKKKLSFTFITVVIGFMIAVQFQTVKEPVVRDTRDTWQLREDLLKEKELQLKLLREISSNEEKIAQYETKRKQSKEQVLRETLEELRMEAGLSEVTGPGIILTIEPVYEELLLGKQVDSISPDLLKRLVNELNMYDAQHISIDERRVINTTVIRDINRETMIDGYALNRLPIEIKVITENAQSAEKLFNRMQVSKSAEEFFIDNLRVKVHKPEGPVTVPAYDEALRIRYMEPVKPEEGGKS</sequence>
<organism evidence="3 4">
    <name type="scientific">Cytobacillus oceanisediminis</name>
    <dbReference type="NCBI Taxonomy" id="665099"/>
    <lineage>
        <taxon>Bacteria</taxon>
        <taxon>Bacillati</taxon>
        <taxon>Bacillota</taxon>
        <taxon>Bacilli</taxon>
        <taxon>Bacillales</taxon>
        <taxon>Bacillaceae</taxon>
        <taxon>Cytobacillus</taxon>
    </lineage>
</organism>
<comment type="similarity">
    <text evidence="1">Belongs to the UPF0749 family.</text>
</comment>
<comment type="caution">
    <text evidence="3">The sequence shown here is derived from an EMBL/GenBank/DDBJ whole genome shotgun (WGS) entry which is preliminary data.</text>
</comment>
<dbReference type="Pfam" id="PF05949">
    <property type="entry name" value="DUF881"/>
    <property type="match status" value="1"/>
</dbReference>
<keyword evidence="2" id="KW-0812">Transmembrane</keyword>
<dbReference type="AlphaFoldDB" id="A0A2V2ZSX4"/>
<dbReference type="InterPro" id="IPR010273">
    <property type="entry name" value="DUF881"/>
</dbReference>
<dbReference type="PANTHER" id="PTHR37313:SF2">
    <property type="entry name" value="UPF0749 PROTEIN YLXX"/>
    <property type="match status" value="1"/>
</dbReference>
<proteinExistence type="inferred from homology"/>
<dbReference type="Gene3D" id="3.30.70.1880">
    <property type="entry name" value="Protein of unknown function DUF881"/>
    <property type="match status" value="1"/>
</dbReference>
<evidence type="ECO:0000256" key="2">
    <source>
        <dbReference type="SAM" id="Phobius"/>
    </source>
</evidence>
<keyword evidence="2" id="KW-1133">Transmembrane helix</keyword>
<evidence type="ECO:0000313" key="4">
    <source>
        <dbReference type="Proteomes" id="UP000247150"/>
    </source>
</evidence>
<evidence type="ECO:0000313" key="3">
    <source>
        <dbReference type="EMBL" id="PWW27464.1"/>
    </source>
</evidence>
<protein>
    <submittedName>
        <fullName evidence="3">Uncharacterized protein YlxW (UPF0749 family)</fullName>
    </submittedName>
</protein>
<gene>
    <name evidence="3" type="ORF">DFO73_108207</name>
</gene>
<evidence type="ECO:0000256" key="1">
    <source>
        <dbReference type="ARBA" id="ARBA00009108"/>
    </source>
</evidence>